<dbReference type="KEGG" id="nbe:Back2_28690"/>
<proteinExistence type="predicted"/>
<dbReference type="NCBIfam" id="TIGR03544">
    <property type="entry name" value="DivI1A_domain"/>
    <property type="match status" value="1"/>
</dbReference>
<dbReference type="AlphaFoldDB" id="A0A3G9IK83"/>
<dbReference type="Proteomes" id="UP000271573">
    <property type="component" value="Chromosome"/>
</dbReference>
<dbReference type="EMBL" id="AP019307">
    <property type="protein sequence ID" value="BBH18582.1"/>
    <property type="molecule type" value="Genomic_DNA"/>
</dbReference>
<dbReference type="Gene3D" id="6.10.250.660">
    <property type="match status" value="1"/>
</dbReference>
<protein>
    <recommendedName>
        <fullName evidence="3">DivIVA domain-containing protein</fullName>
    </recommendedName>
</protein>
<name>A0A3G9IK83_9ACTN</name>
<evidence type="ECO:0008006" key="3">
    <source>
        <dbReference type="Google" id="ProtNLM"/>
    </source>
</evidence>
<evidence type="ECO:0000313" key="1">
    <source>
        <dbReference type="EMBL" id="BBH18582.1"/>
    </source>
</evidence>
<evidence type="ECO:0000313" key="2">
    <source>
        <dbReference type="Proteomes" id="UP000271573"/>
    </source>
</evidence>
<keyword evidence="2" id="KW-1185">Reference proteome</keyword>
<dbReference type="InterPro" id="IPR019933">
    <property type="entry name" value="DivIVA_domain"/>
</dbReference>
<gene>
    <name evidence="1" type="ORF">Back2_28690</name>
</gene>
<sequence>MTQMSFNGEQPIAPARFRLVRWREGYAVEDVDALVAKIEAGTATSSEIQNARFTPVRIRPGYAMGEVDRYLSNVEAELRAAGR</sequence>
<dbReference type="RefSeq" id="WP_164512605.1">
    <property type="nucleotide sequence ID" value="NZ_AP019307.1"/>
</dbReference>
<reference evidence="1 2" key="1">
    <citation type="submission" date="2018-11" db="EMBL/GenBank/DDBJ databases">
        <title>Complete genome sequence of Nocardioides baekrokdamisoli strain KCTC 39748.</title>
        <authorList>
            <person name="Kang S.W."/>
            <person name="Lee K.C."/>
            <person name="Kim K.K."/>
            <person name="Kim J.S."/>
            <person name="Kim D.S."/>
            <person name="Ko S.H."/>
            <person name="Yang S.H."/>
            <person name="Shin Y.K."/>
            <person name="Lee J.S."/>
        </authorList>
    </citation>
    <scope>NUCLEOTIDE SEQUENCE [LARGE SCALE GENOMIC DNA]</scope>
    <source>
        <strain evidence="1 2">KCTC 39748</strain>
    </source>
</reference>
<organism evidence="1 2">
    <name type="scientific">Nocardioides baekrokdamisoli</name>
    <dbReference type="NCBI Taxonomy" id="1804624"/>
    <lineage>
        <taxon>Bacteria</taxon>
        <taxon>Bacillati</taxon>
        <taxon>Actinomycetota</taxon>
        <taxon>Actinomycetes</taxon>
        <taxon>Propionibacteriales</taxon>
        <taxon>Nocardioidaceae</taxon>
        <taxon>Nocardioides</taxon>
    </lineage>
</organism>
<accession>A0A3G9IK83</accession>